<dbReference type="AlphaFoldDB" id="A0A1H3YLC8"/>
<evidence type="ECO:0000313" key="2">
    <source>
        <dbReference type="Proteomes" id="UP000198638"/>
    </source>
</evidence>
<dbReference type="Proteomes" id="UP000198638">
    <property type="component" value="Unassembled WGS sequence"/>
</dbReference>
<name>A0A1H3YLC8_9BURK</name>
<proteinExistence type="predicted"/>
<keyword evidence="2" id="KW-1185">Reference proteome</keyword>
<dbReference type="EMBL" id="FNRQ01000001">
    <property type="protein sequence ID" value="SEA11818.1"/>
    <property type="molecule type" value="Genomic_DNA"/>
</dbReference>
<gene>
    <name evidence="1" type="ORF">SAMN05192564_101340</name>
</gene>
<dbReference type="RefSeq" id="WP_090528053.1">
    <property type="nucleotide sequence ID" value="NZ_FNRQ01000001.1"/>
</dbReference>
<evidence type="ECO:0008006" key="3">
    <source>
        <dbReference type="Google" id="ProtNLM"/>
    </source>
</evidence>
<accession>A0A1H3YLC8</accession>
<protein>
    <recommendedName>
        <fullName evidence="3">Pyridoxamine 5'-phosphate oxidase</fullName>
    </recommendedName>
</protein>
<dbReference type="SUPFAM" id="SSF50475">
    <property type="entry name" value="FMN-binding split barrel"/>
    <property type="match status" value="1"/>
</dbReference>
<evidence type="ECO:0000313" key="1">
    <source>
        <dbReference type="EMBL" id="SEA11818.1"/>
    </source>
</evidence>
<organism evidence="1 2">
    <name type="scientific">Paraburkholderia sartisoli</name>
    <dbReference type="NCBI Taxonomy" id="83784"/>
    <lineage>
        <taxon>Bacteria</taxon>
        <taxon>Pseudomonadati</taxon>
        <taxon>Pseudomonadota</taxon>
        <taxon>Betaproteobacteria</taxon>
        <taxon>Burkholderiales</taxon>
        <taxon>Burkholderiaceae</taxon>
        <taxon>Paraburkholderia</taxon>
    </lineage>
</organism>
<reference evidence="2" key="1">
    <citation type="submission" date="2016-10" db="EMBL/GenBank/DDBJ databases">
        <authorList>
            <person name="Varghese N."/>
            <person name="Submissions S."/>
        </authorList>
    </citation>
    <scope>NUCLEOTIDE SEQUENCE [LARGE SCALE GENOMIC DNA]</scope>
    <source>
        <strain evidence="2">LMG 24000</strain>
    </source>
</reference>
<dbReference type="OrthoDB" id="6518717at2"/>
<sequence length="172" mass="18714">MTASTDRERALEQDVFDEWPPALRAAFDGTSLETKIGFTASLITRDANGHLRTSLLGVGELYAPDSRTLCLALWPHSRAARALSGGGRAALTFVFDDAFYQVQLDIEPLPGTGGDLACFTGSIDTGEAQRVRYARLTGGITFDLEGERETVLDRWKQQIEHLKKTAGASPGR</sequence>